<organism evidence="2 3">
    <name type="scientific">Candidatus Methylacidiphilum fumarolicum</name>
    <dbReference type="NCBI Taxonomy" id="591154"/>
    <lineage>
        <taxon>Bacteria</taxon>
        <taxon>Pseudomonadati</taxon>
        <taxon>Verrucomicrobiota</taxon>
        <taxon>Methylacidiphilae</taxon>
        <taxon>Methylacidiphilales</taxon>
        <taxon>Methylacidiphilaceae</taxon>
        <taxon>Methylacidiphilum (ex Ratnadevi et al. 2023)</taxon>
    </lineage>
</organism>
<evidence type="ECO:0000313" key="2">
    <source>
        <dbReference type="EMBL" id="CAI9085873.1"/>
    </source>
</evidence>
<dbReference type="CDD" id="cd14797">
    <property type="entry name" value="DUF302"/>
    <property type="match status" value="1"/>
</dbReference>
<proteinExistence type="predicted"/>
<dbReference type="SUPFAM" id="SSF103247">
    <property type="entry name" value="TT1751-like"/>
    <property type="match status" value="1"/>
</dbReference>
<dbReference type="RefSeq" id="WP_009059958.1">
    <property type="nucleotide sequence ID" value="NZ_JAHXRZ010000014.1"/>
</dbReference>
<accession>A0ABM9IDW2</accession>
<keyword evidence="3" id="KW-1185">Reference proteome</keyword>
<dbReference type="Pfam" id="PF03625">
    <property type="entry name" value="DUF302"/>
    <property type="match status" value="1"/>
</dbReference>
<feature type="domain" description="DUF302" evidence="1">
    <location>
        <begin position="41"/>
        <end position="99"/>
    </location>
</feature>
<reference evidence="2" key="1">
    <citation type="submission" date="2023-03" db="EMBL/GenBank/DDBJ databases">
        <authorList>
            <person name="Cremers G."/>
            <person name="Picone N."/>
        </authorList>
    </citation>
    <scope>NUCLEOTIDE SEQUENCE</scope>
    <source>
        <strain evidence="2">Sample_alias</strain>
    </source>
</reference>
<dbReference type="Gene3D" id="3.30.310.70">
    <property type="entry name" value="TT1751-like domain"/>
    <property type="match status" value="1"/>
</dbReference>
<dbReference type="Proteomes" id="UP001161497">
    <property type="component" value="Chromosome"/>
</dbReference>
<dbReference type="InterPro" id="IPR005180">
    <property type="entry name" value="DUF302"/>
</dbReference>
<dbReference type="InterPro" id="IPR035923">
    <property type="entry name" value="TT1751-like_sf"/>
</dbReference>
<name>A0ABM9IDW2_9BACT</name>
<protein>
    <recommendedName>
        <fullName evidence="1">DUF302 domain-containing protein</fullName>
    </recommendedName>
</protein>
<dbReference type="PANTHER" id="PTHR38342:SF2">
    <property type="entry name" value="INNER MEMBRANE OR EXPORTED"/>
    <property type="match status" value="1"/>
</dbReference>
<evidence type="ECO:0000259" key="1">
    <source>
        <dbReference type="Pfam" id="PF03625"/>
    </source>
</evidence>
<evidence type="ECO:0000313" key="3">
    <source>
        <dbReference type="Proteomes" id="UP001161497"/>
    </source>
</evidence>
<sequence length="132" mass="14964">MPESLPEGIVRYSSPYKFLDTILRLKSALMTEGFWLFATYDHSQAAKEVGLELPPTVVIVFGNPLAGTELMLQSSTLAIDLPSKLLIRQNLDKTVDVFFHRLSHLCQYHKLTDMIPKAEAFDERIIALIQNM</sequence>
<dbReference type="EMBL" id="OX458932">
    <property type="protein sequence ID" value="CAI9085873.1"/>
    <property type="molecule type" value="Genomic_DNA"/>
</dbReference>
<dbReference type="PANTHER" id="PTHR38342">
    <property type="entry name" value="SLR5037 PROTEIN"/>
    <property type="match status" value="1"/>
</dbReference>
<gene>
    <name evidence="2" type="ORF">MFUM_1532</name>
</gene>